<accession>A0A2M4B6N6</accession>
<dbReference type="EMBL" id="GGFK01015157">
    <property type="protein sequence ID" value="MBW48478.1"/>
    <property type="molecule type" value="Transcribed_RNA"/>
</dbReference>
<proteinExistence type="predicted"/>
<keyword evidence="1" id="KW-0732">Signal</keyword>
<name>A0A2M4B6N6_9DIPT</name>
<evidence type="ECO:0000313" key="2">
    <source>
        <dbReference type="EMBL" id="MBW48478.1"/>
    </source>
</evidence>
<evidence type="ECO:0000256" key="1">
    <source>
        <dbReference type="SAM" id="SignalP"/>
    </source>
</evidence>
<sequence length="68" mass="7884">MLIYCKLVGWLLMGARRTPSAISLMVYYCYCSCREVEEEETGYSTLLFSVELLLYDSPYQGCTLCYQL</sequence>
<feature type="chain" id="PRO_5014714363" evidence="1">
    <location>
        <begin position="24"/>
        <end position="68"/>
    </location>
</feature>
<organism evidence="2">
    <name type="scientific">Anopheles triannulatus</name>
    <dbReference type="NCBI Taxonomy" id="58253"/>
    <lineage>
        <taxon>Eukaryota</taxon>
        <taxon>Metazoa</taxon>
        <taxon>Ecdysozoa</taxon>
        <taxon>Arthropoda</taxon>
        <taxon>Hexapoda</taxon>
        <taxon>Insecta</taxon>
        <taxon>Pterygota</taxon>
        <taxon>Neoptera</taxon>
        <taxon>Endopterygota</taxon>
        <taxon>Diptera</taxon>
        <taxon>Nematocera</taxon>
        <taxon>Culicoidea</taxon>
        <taxon>Culicidae</taxon>
        <taxon>Anophelinae</taxon>
        <taxon>Anopheles</taxon>
    </lineage>
</organism>
<reference evidence="2" key="1">
    <citation type="submission" date="2018-01" db="EMBL/GenBank/DDBJ databases">
        <title>An insight into the sialome of Amazonian anophelines.</title>
        <authorList>
            <person name="Ribeiro J.M."/>
            <person name="Scarpassa V."/>
            <person name="Calvo E."/>
        </authorList>
    </citation>
    <scope>NUCLEOTIDE SEQUENCE</scope>
    <source>
        <tissue evidence="2">Salivary glands</tissue>
    </source>
</reference>
<dbReference type="AlphaFoldDB" id="A0A2M4B6N6"/>
<feature type="signal peptide" evidence="1">
    <location>
        <begin position="1"/>
        <end position="23"/>
    </location>
</feature>
<protein>
    <submittedName>
        <fullName evidence="2">Putative secreted protein</fullName>
    </submittedName>
</protein>